<organism evidence="1 2">
    <name type="scientific">Streptomyces rameus</name>
    <dbReference type="NCBI Taxonomy" id="68261"/>
    <lineage>
        <taxon>Bacteria</taxon>
        <taxon>Bacillati</taxon>
        <taxon>Actinomycetota</taxon>
        <taxon>Actinomycetes</taxon>
        <taxon>Kitasatosporales</taxon>
        <taxon>Streptomycetaceae</taxon>
        <taxon>Streptomyces</taxon>
    </lineage>
</organism>
<reference evidence="2" key="1">
    <citation type="journal article" date="2019" name="Int. J. Syst. Evol. Microbiol.">
        <title>The Global Catalogue of Microorganisms (GCM) 10K type strain sequencing project: providing services to taxonomists for standard genome sequencing and annotation.</title>
        <authorList>
            <consortium name="The Broad Institute Genomics Platform"/>
            <consortium name="The Broad Institute Genome Sequencing Center for Infectious Disease"/>
            <person name="Wu L."/>
            <person name="Ma J."/>
        </authorList>
    </citation>
    <scope>NUCLEOTIDE SEQUENCE [LARGE SCALE GENOMIC DNA]</scope>
    <source>
        <strain evidence="2">JCM 11574</strain>
    </source>
</reference>
<name>A0ABP6N8H0_9ACTN</name>
<evidence type="ECO:0000313" key="1">
    <source>
        <dbReference type="EMBL" id="GAA3137738.1"/>
    </source>
</evidence>
<keyword evidence="2" id="KW-1185">Reference proteome</keyword>
<dbReference type="EMBL" id="BAAAVM010000030">
    <property type="protein sequence ID" value="GAA3137738.1"/>
    <property type="molecule type" value="Genomic_DNA"/>
</dbReference>
<sequence length="89" mass="10008">MTTNPSAEGAQDAVCQVRLPLSKRTIDLVATLIRRWRRELGTRWRKLDPGSQAIVVLSILRHDQRLADMAGGNAVSASTVRRWVTEVQR</sequence>
<comment type="caution">
    <text evidence="1">The sequence shown here is derived from an EMBL/GenBank/DDBJ whole genome shotgun (WGS) entry which is preliminary data.</text>
</comment>
<gene>
    <name evidence="1" type="ORF">GCM10010521_24890</name>
</gene>
<protein>
    <recommendedName>
        <fullName evidence="3">Transposase</fullName>
    </recommendedName>
</protein>
<evidence type="ECO:0000313" key="2">
    <source>
        <dbReference type="Proteomes" id="UP001500893"/>
    </source>
</evidence>
<dbReference type="RefSeq" id="WP_345050221.1">
    <property type="nucleotide sequence ID" value="NZ_BAAAVM010000030.1"/>
</dbReference>
<evidence type="ECO:0008006" key="3">
    <source>
        <dbReference type="Google" id="ProtNLM"/>
    </source>
</evidence>
<dbReference type="Proteomes" id="UP001500893">
    <property type="component" value="Unassembled WGS sequence"/>
</dbReference>
<accession>A0ABP6N8H0</accession>
<proteinExistence type="predicted"/>